<feature type="region of interest" description="Disordered" evidence="3">
    <location>
        <begin position="282"/>
        <end position="322"/>
    </location>
</feature>
<dbReference type="PANTHER" id="PTHR12555">
    <property type="entry name" value="UBIQUITIN FUSION DEGRADATON PROTEIN 1"/>
    <property type="match status" value="1"/>
</dbReference>
<feature type="domain" description="Ubiquitin fusion degradation protein UFD1 N-terminal subdomain 1" evidence="4">
    <location>
        <begin position="63"/>
        <end position="145"/>
    </location>
</feature>
<dbReference type="InterPro" id="IPR004854">
    <property type="entry name" value="Ufd1-like"/>
</dbReference>
<evidence type="ECO:0000256" key="3">
    <source>
        <dbReference type="SAM" id="MobiDB-lite"/>
    </source>
</evidence>
<keyword evidence="7" id="KW-1185">Reference proteome</keyword>
<evidence type="ECO:0000256" key="1">
    <source>
        <dbReference type="ARBA" id="ARBA00006043"/>
    </source>
</evidence>
<organism evidence="6 7">
    <name type="scientific">Escallonia herrerae</name>
    <dbReference type="NCBI Taxonomy" id="1293975"/>
    <lineage>
        <taxon>Eukaryota</taxon>
        <taxon>Viridiplantae</taxon>
        <taxon>Streptophyta</taxon>
        <taxon>Embryophyta</taxon>
        <taxon>Tracheophyta</taxon>
        <taxon>Spermatophyta</taxon>
        <taxon>Magnoliopsida</taxon>
        <taxon>eudicotyledons</taxon>
        <taxon>Gunneridae</taxon>
        <taxon>Pentapetalae</taxon>
        <taxon>asterids</taxon>
        <taxon>campanulids</taxon>
        <taxon>Escalloniales</taxon>
        <taxon>Escalloniaceae</taxon>
        <taxon>Escallonia</taxon>
    </lineage>
</organism>
<dbReference type="InterPro" id="IPR055417">
    <property type="entry name" value="UFD1_N1"/>
</dbReference>
<feature type="domain" description="Ubiquitin fusion degradation protein UFD1 N-terminal subdomain 2" evidence="5">
    <location>
        <begin position="146"/>
        <end position="221"/>
    </location>
</feature>
<feature type="region of interest" description="Disordered" evidence="3">
    <location>
        <begin position="1"/>
        <end position="58"/>
    </location>
</feature>
<evidence type="ECO:0000313" key="6">
    <source>
        <dbReference type="EMBL" id="KAK3030794.1"/>
    </source>
</evidence>
<comment type="caution">
    <text evidence="6">The sequence shown here is derived from an EMBL/GenBank/DDBJ whole genome shotgun (WGS) entry which is preliminary data.</text>
</comment>
<dbReference type="GO" id="GO:0036503">
    <property type="term" value="P:ERAD pathway"/>
    <property type="evidence" value="ECO:0007669"/>
    <property type="project" value="TreeGrafter"/>
</dbReference>
<dbReference type="Pfam" id="PF03152">
    <property type="entry name" value="UFD1_N1"/>
    <property type="match status" value="1"/>
</dbReference>
<dbReference type="Proteomes" id="UP001188597">
    <property type="component" value="Unassembled WGS sequence"/>
</dbReference>
<protein>
    <submittedName>
        <fullName evidence="6">Uncharacterized protein</fullName>
    </submittedName>
</protein>
<gene>
    <name evidence="6" type="ORF">RJ639_037175</name>
</gene>
<evidence type="ECO:0000259" key="4">
    <source>
        <dbReference type="Pfam" id="PF03152"/>
    </source>
</evidence>
<dbReference type="InterPro" id="IPR042299">
    <property type="entry name" value="Ufd1-like_Nn"/>
</dbReference>
<sequence length="343" mass="38077">MNPGSDTKSLHRKRKAQCSSDPTKKRKVQPSSQQIGDRIAQTSPEPTEKREAQTSTELTYRCSQSDVGDGNRVIMPTSALEHLLSSGVQFPMLFEIKNPRSGRVSHCGVQEFTAEEGFVCLPSSMMKNMQLLEGDLVNLINTHLPKGTQMKIQPHTTKFIDQPNLKDLLEETLKKFSCATTGDTIMITHSQEDYYLDILETKPLNAVSLTDTDCEVDFAPPLDYKEPEKKPKAVTSKPHKAQEGTEKEEPRFRPFTGASWRLDGQHLTTSTMHNKESTAAVKGENTAAASPSNSRKCSGKVVFGTKDATEPPKVSEGDVKDKKEKIEKKEFQPFTGKKYTLGG</sequence>
<dbReference type="Pfam" id="PF24842">
    <property type="entry name" value="UFD1_N2"/>
    <property type="match status" value="1"/>
</dbReference>
<dbReference type="GO" id="GO:0034098">
    <property type="term" value="C:VCP-NPL4-UFD1 AAA ATPase complex"/>
    <property type="evidence" value="ECO:0007669"/>
    <property type="project" value="TreeGrafter"/>
</dbReference>
<evidence type="ECO:0000313" key="7">
    <source>
        <dbReference type="Proteomes" id="UP001188597"/>
    </source>
</evidence>
<keyword evidence="2" id="KW-0833">Ubl conjugation pathway</keyword>
<evidence type="ECO:0000256" key="2">
    <source>
        <dbReference type="ARBA" id="ARBA00022786"/>
    </source>
</evidence>
<accession>A0AA89B5X1</accession>
<dbReference type="EMBL" id="JAVXUP010000327">
    <property type="protein sequence ID" value="KAK3030794.1"/>
    <property type="molecule type" value="Genomic_DNA"/>
</dbReference>
<dbReference type="Gene3D" id="2.40.40.50">
    <property type="entry name" value="Ubiquitin fusion degradation protein UFD1, N-terminal domain"/>
    <property type="match status" value="1"/>
</dbReference>
<reference evidence="6" key="1">
    <citation type="submission" date="2022-12" db="EMBL/GenBank/DDBJ databases">
        <title>Draft genome assemblies for two species of Escallonia (Escalloniales).</title>
        <authorList>
            <person name="Chanderbali A."/>
            <person name="Dervinis C."/>
            <person name="Anghel I."/>
            <person name="Soltis D."/>
            <person name="Soltis P."/>
            <person name="Zapata F."/>
        </authorList>
    </citation>
    <scope>NUCLEOTIDE SEQUENCE</scope>
    <source>
        <strain evidence="6">UCBG64.0493</strain>
        <tissue evidence="6">Leaf</tissue>
    </source>
</reference>
<dbReference type="InterPro" id="IPR055418">
    <property type="entry name" value="UFD1_N2"/>
</dbReference>
<name>A0AA89B5X1_9ASTE</name>
<feature type="region of interest" description="Disordered" evidence="3">
    <location>
        <begin position="219"/>
        <end position="258"/>
    </location>
</feature>
<feature type="compositionally biased region" description="Polar residues" evidence="3">
    <location>
        <begin position="29"/>
        <end position="45"/>
    </location>
</feature>
<dbReference type="PANTHER" id="PTHR12555:SF13">
    <property type="entry name" value="UBIQUITIN RECOGNITION FACTOR IN ER-ASSOCIATED DEGRADATION PROTEIN 1"/>
    <property type="match status" value="1"/>
</dbReference>
<feature type="compositionally biased region" description="Polar residues" evidence="3">
    <location>
        <begin position="287"/>
        <end position="296"/>
    </location>
</feature>
<comment type="similarity">
    <text evidence="1">Belongs to the UFD1 family.</text>
</comment>
<evidence type="ECO:0000259" key="5">
    <source>
        <dbReference type="Pfam" id="PF24842"/>
    </source>
</evidence>
<feature type="compositionally biased region" description="Basic and acidic residues" evidence="3">
    <location>
        <begin position="240"/>
        <end position="252"/>
    </location>
</feature>
<dbReference type="AlphaFoldDB" id="A0AA89B5X1"/>
<dbReference type="GO" id="GO:0031593">
    <property type="term" value="F:polyubiquitin modification-dependent protein binding"/>
    <property type="evidence" value="ECO:0007669"/>
    <property type="project" value="TreeGrafter"/>
</dbReference>
<dbReference type="GO" id="GO:0006511">
    <property type="term" value="P:ubiquitin-dependent protein catabolic process"/>
    <property type="evidence" value="ECO:0007669"/>
    <property type="project" value="InterPro"/>
</dbReference>
<proteinExistence type="inferred from homology"/>
<dbReference type="Gene3D" id="3.10.330.10">
    <property type="match status" value="1"/>
</dbReference>
<feature type="compositionally biased region" description="Basic and acidic residues" evidence="3">
    <location>
        <begin position="307"/>
        <end position="322"/>
    </location>
</feature>